<dbReference type="InterPro" id="IPR037066">
    <property type="entry name" value="Plug_dom_sf"/>
</dbReference>
<evidence type="ECO:0000259" key="10">
    <source>
        <dbReference type="Pfam" id="PF00593"/>
    </source>
</evidence>
<keyword evidence="13" id="KW-0675">Receptor</keyword>
<evidence type="ECO:0000313" key="12">
    <source>
        <dbReference type="EMBL" id="AXX91732.1"/>
    </source>
</evidence>
<feature type="domain" description="TonB-dependent receptor-like beta-barrel" evidence="10">
    <location>
        <begin position="247"/>
        <end position="613"/>
    </location>
</feature>
<dbReference type="GO" id="GO:0015344">
    <property type="term" value="F:siderophore uptake transmembrane transporter activity"/>
    <property type="evidence" value="ECO:0007669"/>
    <property type="project" value="TreeGrafter"/>
</dbReference>
<dbReference type="Pfam" id="PF07715">
    <property type="entry name" value="Plug"/>
    <property type="match status" value="1"/>
</dbReference>
<keyword evidence="4 8" id="KW-0812">Transmembrane</keyword>
<keyword evidence="5 9" id="KW-0798">TonB box</keyword>
<evidence type="ECO:0000259" key="11">
    <source>
        <dbReference type="Pfam" id="PF07715"/>
    </source>
</evidence>
<comment type="subcellular location">
    <subcellularLocation>
        <location evidence="1 8">Cell outer membrane</location>
        <topology evidence="1 8">Multi-pass membrane protein</topology>
    </subcellularLocation>
</comment>
<evidence type="ECO:0000256" key="4">
    <source>
        <dbReference type="ARBA" id="ARBA00022692"/>
    </source>
</evidence>
<dbReference type="InterPro" id="IPR000531">
    <property type="entry name" value="Beta-barrel_TonB"/>
</dbReference>
<dbReference type="PROSITE" id="PS52016">
    <property type="entry name" value="TONB_DEPENDENT_REC_3"/>
    <property type="match status" value="1"/>
</dbReference>
<keyword evidence="3 8" id="KW-1134">Transmembrane beta strand</keyword>
<dbReference type="GO" id="GO:0009279">
    <property type="term" value="C:cell outer membrane"/>
    <property type="evidence" value="ECO:0007669"/>
    <property type="project" value="UniProtKB-SubCell"/>
</dbReference>
<sequence>MKREVVLSFLIASNLIGNDNVTLEPVLVTYKINSKVIKNVSKENIKSADLADALMKNVPSVSIVRRSGVANDVILRGQKKDNINILIDDAKIYGACPNRMDPAISHILTNNVENINIIEGPYDVENFGTLSGKIDIKTKEPKKGLDGEVNLSMGSFGYKKLSTQINGGNDFFKYLISASKEKSEQYKDGNGDDFFSQQKKSDMPISNQYSSTHNNMDAYEKKTFLAKTIFNIDDSSEIKLSYIANRSDDILYPTGGMDALYDNSNIYTLGYTKRNLGQYSKKLDIDYYYSDVDHPMSTKYRNSGKMMYMTSHMKTSIWGAKIKNSMNISNALLTVGLDTSERNWRSNNYMKNIMTGMKISRPKSFPSTDTKNKAIFTKLEKNIENFNIKFGSRYDYTKIENSIDERKFAALSANIFTSYKLDDKTNIFAGIGKSSRVPDARELYYSSMMSGFKSNPNLEDTKNYEVDFGFDKNIGDLYVKTQFFYSNLKDYIYNMGNKFENIDAKVFGFDISGTYLLTDSLFFDYGIAYQKGKKDGNYNDKYLAEIPPLKANFALNYEFKDSKLITEVIAVDSWSSYDKEAMEQKLGGYAIFNMKFNQKVNKNLDITFGIDNILDKTYNSTNTYQDISYVSVDSKRVLFNDPGRNIYFNLRFLF</sequence>
<evidence type="ECO:0000256" key="2">
    <source>
        <dbReference type="ARBA" id="ARBA00022448"/>
    </source>
</evidence>
<dbReference type="Gene3D" id="2.40.170.20">
    <property type="entry name" value="TonB-dependent receptor, beta-barrel domain"/>
    <property type="match status" value="1"/>
</dbReference>
<dbReference type="InterPro" id="IPR039426">
    <property type="entry name" value="TonB-dep_rcpt-like"/>
</dbReference>
<dbReference type="KEGG" id="amol:AMOL_0735"/>
<keyword evidence="6 8" id="KW-0472">Membrane</keyword>
<evidence type="ECO:0000256" key="5">
    <source>
        <dbReference type="ARBA" id="ARBA00023077"/>
    </source>
</evidence>
<keyword evidence="2 8" id="KW-0813">Transport</keyword>
<evidence type="ECO:0000256" key="7">
    <source>
        <dbReference type="ARBA" id="ARBA00023237"/>
    </source>
</evidence>
<reference evidence="13 14" key="1">
    <citation type="submission" date="2017-09" db="EMBL/GenBank/DDBJ databases">
        <title>Arcobacter canalis sp. nov., a new species isolated from a water canal contaminated with urban sewage.</title>
        <authorList>
            <person name="Perez-Cataluna A."/>
            <person name="Salas-Masso N."/>
            <person name="Figueras M.J."/>
        </authorList>
    </citation>
    <scope>NUCLEOTIDE SEQUENCE [LARGE SCALE GENOMIC DNA]</scope>
    <source>
        <strain evidence="13 14">F98-3</strain>
    </source>
</reference>
<dbReference type="CDD" id="cd01347">
    <property type="entry name" value="ligand_gated_channel"/>
    <property type="match status" value="1"/>
</dbReference>
<dbReference type="Proteomes" id="UP000221222">
    <property type="component" value="Unassembled WGS sequence"/>
</dbReference>
<comment type="similarity">
    <text evidence="8 9">Belongs to the TonB-dependent receptor family.</text>
</comment>
<gene>
    <name evidence="12" type="ORF">AMOL_0735</name>
    <name evidence="13" type="ORF">CPU12_10670</name>
</gene>
<dbReference type="PANTHER" id="PTHR30069">
    <property type="entry name" value="TONB-DEPENDENT OUTER MEMBRANE RECEPTOR"/>
    <property type="match status" value="1"/>
</dbReference>
<evidence type="ECO:0000256" key="9">
    <source>
        <dbReference type="RuleBase" id="RU003357"/>
    </source>
</evidence>
<dbReference type="EMBL" id="CP032098">
    <property type="protein sequence ID" value="AXX91732.1"/>
    <property type="molecule type" value="Genomic_DNA"/>
</dbReference>
<dbReference type="Gene3D" id="2.170.130.10">
    <property type="entry name" value="TonB-dependent receptor, plug domain"/>
    <property type="match status" value="1"/>
</dbReference>
<dbReference type="InterPro" id="IPR036942">
    <property type="entry name" value="Beta-barrel_TonB_sf"/>
</dbReference>
<reference evidence="12 15" key="2">
    <citation type="submission" date="2018-08" db="EMBL/GenBank/DDBJ databases">
        <title>Complete genome of the Arcobacter molluscorum type strain LMG 25693.</title>
        <authorList>
            <person name="Miller W.G."/>
            <person name="Yee E."/>
            <person name="Bono J.L."/>
        </authorList>
    </citation>
    <scope>NUCLEOTIDE SEQUENCE [LARGE SCALE GENOMIC DNA]</scope>
    <source>
        <strain evidence="12 15">CECT 7696</strain>
    </source>
</reference>
<evidence type="ECO:0000256" key="8">
    <source>
        <dbReference type="PROSITE-ProRule" id="PRU01360"/>
    </source>
</evidence>
<dbReference type="PANTHER" id="PTHR30069:SF49">
    <property type="entry name" value="OUTER MEMBRANE PROTEIN C"/>
    <property type="match status" value="1"/>
</dbReference>
<evidence type="ECO:0000313" key="14">
    <source>
        <dbReference type="Proteomes" id="UP000221222"/>
    </source>
</evidence>
<proteinExistence type="inferred from homology"/>
<accession>A0A2G1DG00</accession>
<evidence type="ECO:0000256" key="1">
    <source>
        <dbReference type="ARBA" id="ARBA00004571"/>
    </source>
</evidence>
<dbReference type="GO" id="GO:0044718">
    <property type="term" value="P:siderophore transmembrane transport"/>
    <property type="evidence" value="ECO:0007669"/>
    <property type="project" value="TreeGrafter"/>
</dbReference>
<dbReference type="SUPFAM" id="SSF56935">
    <property type="entry name" value="Porins"/>
    <property type="match status" value="1"/>
</dbReference>
<name>A0A2G1DG00_9BACT</name>
<evidence type="ECO:0000256" key="3">
    <source>
        <dbReference type="ARBA" id="ARBA00022452"/>
    </source>
</evidence>
<evidence type="ECO:0000313" key="13">
    <source>
        <dbReference type="EMBL" id="PHO17380.1"/>
    </source>
</evidence>
<keyword evidence="7 8" id="KW-0998">Cell outer membrane</keyword>
<dbReference type="RefSeq" id="WP_099343107.1">
    <property type="nucleotide sequence ID" value="NZ_CP032098.1"/>
</dbReference>
<protein>
    <submittedName>
        <fullName evidence="13">TonB-dependent receptor</fullName>
    </submittedName>
</protein>
<dbReference type="AlphaFoldDB" id="A0A2G1DG00"/>
<dbReference type="Pfam" id="PF00593">
    <property type="entry name" value="TonB_dep_Rec_b-barrel"/>
    <property type="match status" value="1"/>
</dbReference>
<evidence type="ECO:0000313" key="15">
    <source>
        <dbReference type="Proteomes" id="UP000262712"/>
    </source>
</evidence>
<dbReference type="InterPro" id="IPR012910">
    <property type="entry name" value="Plug_dom"/>
</dbReference>
<feature type="domain" description="TonB-dependent receptor plug" evidence="11">
    <location>
        <begin position="40"/>
        <end position="124"/>
    </location>
</feature>
<dbReference type="Proteomes" id="UP000262712">
    <property type="component" value="Chromosome"/>
</dbReference>
<keyword evidence="14" id="KW-1185">Reference proteome</keyword>
<organism evidence="13 14">
    <name type="scientific">Malaciobacter molluscorum LMG 25693</name>
    <dbReference type="NCBI Taxonomy" id="870501"/>
    <lineage>
        <taxon>Bacteria</taxon>
        <taxon>Pseudomonadati</taxon>
        <taxon>Campylobacterota</taxon>
        <taxon>Epsilonproteobacteria</taxon>
        <taxon>Campylobacterales</taxon>
        <taxon>Arcobacteraceae</taxon>
        <taxon>Malaciobacter</taxon>
    </lineage>
</organism>
<dbReference type="EMBL" id="NXFY01000018">
    <property type="protein sequence ID" value="PHO17380.1"/>
    <property type="molecule type" value="Genomic_DNA"/>
</dbReference>
<evidence type="ECO:0000256" key="6">
    <source>
        <dbReference type="ARBA" id="ARBA00023136"/>
    </source>
</evidence>